<evidence type="ECO:0000313" key="2">
    <source>
        <dbReference type="EMBL" id="WUS54703.1"/>
    </source>
</evidence>
<keyword evidence="3" id="KW-1185">Reference proteome</keyword>
<evidence type="ECO:0000256" key="1">
    <source>
        <dbReference type="SAM" id="Phobius"/>
    </source>
</evidence>
<keyword evidence="1" id="KW-0812">Transmembrane</keyword>
<feature type="transmembrane region" description="Helical" evidence="1">
    <location>
        <begin position="102"/>
        <end position="122"/>
    </location>
</feature>
<feature type="transmembrane region" description="Helical" evidence="1">
    <location>
        <begin position="14"/>
        <end position="36"/>
    </location>
</feature>
<gene>
    <name evidence="2" type="ORF">OG469_03775</name>
</gene>
<evidence type="ECO:0008006" key="4">
    <source>
        <dbReference type="Google" id="ProtNLM"/>
    </source>
</evidence>
<proteinExistence type="predicted"/>
<dbReference type="RefSeq" id="WP_329500762.1">
    <property type="nucleotide sequence ID" value="NZ_CP108460.1"/>
</dbReference>
<keyword evidence="1" id="KW-1133">Transmembrane helix</keyword>
<feature type="transmembrane region" description="Helical" evidence="1">
    <location>
        <begin position="48"/>
        <end position="66"/>
    </location>
</feature>
<accession>A0ABZ1W1L5</accession>
<name>A0ABZ1W1L5_9ACTN</name>
<keyword evidence="1" id="KW-0472">Membrane</keyword>
<dbReference type="EMBL" id="CP108482">
    <property type="protein sequence ID" value="WUS54703.1"/>
    <property type="molecule type" value="Genomic_DNA"/>
</dbReference>
<protein>
    <recommendedName>
        <fullName evidence="4">Integral membrane protein</fullName>
    </recommendedName>
</protein>
<evidence type="ECO:0000313" key="3">
    <source>
        <dbReference type="Proteomes" id="UP001432014"/>
    </source>
</evidence>
<sequence>MATRTTSEPGGRTFLQVAIALQTLAIFFQATTAGLLLSSSHGEVLHSVGARVMYGATMVYVLAAILAWRPGGGSPRPVLHSTGFLLLASVQVVLGVAHRPAFHVPLGVLMFGLSVLALGRVLSGRTRSGRMRPGPVPVPAGKRS</sequence>
<organism evidence="2 3">
    <name type="scientific">Kitasatospora herbaricolor</name>
    <dbReference type="NCBI Taxonomy" id="68217"/>
    <lineage>
        <taxon>Bacteria</taxon>
        <taxon>Bacillati</taxon>
        <taxon>Actinomycetota</taxon>
        <taxon>Actinomycetes</taxon>
        <taxon>Kitasatosporales</taxon>
        <taxon>Streptomycetaceae</taxon>
        <taxon>Kitasatospora</taxon>
    </lineage>
</organism>
<feature type="transmembrane region" description="Helical" evidence="1">
    <location>
        <begin position="78"/>
        <end position="96"/>
    </location>
</feature>
<dbReference type="Proteomes" id="UP001432014">
    <property type="component" value="Chromosome"/>
</dbReference>
<reference evidence="2 3" key="1">
    <citation type="submission" date="2022-10" db="EMBL/GenBank/DDBJ databases">
        <title>The complete genomes of actinobacterial strains from the NBC collection.</title>
        <authorList>
            <person name="Joergensen T.S."/>
            <person name="Alvarez Arevalo M."/>
            <person name="Sterndorff E.B."/>
            <person name="Faurdal D."/>
            <person name="Vuksanovic O."/>
            <person name="Mourched A.-S."/>
            <person name="Charusanti P."/>
            <person name="Shaw S."/>
            <person name="Blin K."/>
            <person name="Weber T."/>
        </authorList>
    </citation>
    <scope>NUCLEOTIDE SEQUENCE [LARGE SCALE GENOMIC DNA]</scope>
    <source>
        <strain evidence="2 3">NBC_01247</strain>
    </source>
</reference>